<feature type="compositionally biased region" description="Basic and acidic residues" evidence="1">
    <location>
        <begin position="81"/>
        <end position="113"/>
    </location>
</feature>
<accession>M1K8T8</accession>
<dbReference type="OMA" id="CDRNIDA"/>
<dbReference type="VEuPathDB" id="MicrosporidiaDB:AEWD_051490"/>
<dbReference type="VEuPathDB" id="MicrosporidiaDB:M970_051490"/>
<gene>
    <name evidence="2" type="ORF">ECU05_1480</name>
</gene>
<dbReference type="VEuPathDB" id="MicrosporidiaDB:AEWQ_051490"/>
<dbReference type="VEuPathDB" id="MicrosporidiaDB:AEWR_051490"/>
<dbReference type="AlphaFoldDB" id="M1K8T8"/>
<sequence>MEHRFYADDIKSVSDELNGARSSPQNEILDVKSDLLSVYLMNLVLYKEMSEEDRSGSPVEEMLAKVTILLEKICSMERKAEALARTPQDSEDRGDKREESSAEDEKRVITDKMKRNRFVKKRKAEDRIPRLKYKNKARRLAERAEVKCDRNIDASKPSFNKFG</sequence>
<evidence type="ECO:0000256" key="1">
    <source>
        <dbReference type="SAM" id="MobiDB-lite"/>
    </source>
</evidence>
<feature type="region of interest" description="Disordered" evidence="1">
    <location>
        <begin position="81"/>
        <end position="114"/>
    </location>
</feature>
<protein>
    <recommendedName>
        <fullName evidence="3">Sas10 C-terminal domain-containing protein</fullName>
    </recommendedName>
</protein>
<evidence type="ECO:0008006" key="3">
    <source>
        <dbReference type="Google" id="ProtNLM"/>
    </source>
</evidence>
<dbReference type="VEuPathDB" id="MicrosporidiaDB:ECU05_1480"/>
<proteinExistence type="predicted"/>
<name>M1K8T8_ENCCN</name>
<reference evidence="2" key="1">
    <citation type="journal article" date="2013" name="Eukaryot. Cell">
        <title>Extremely Reduced Levels of Heterozygosity in the Vertebrate Pathogen Encephalitozoon cuniculi.</title>
        <authorList>
            <person name="Selman M."/>
            <person name="Sak B."/>
            <person name="Kvac M."/>
            <person name="Farinelli L."/>
            <person name="Weiss L.M."/>
            <person name="Corradi N."/>
        </authorList>
    </citation>
    <scope>NUCLEOTIDE SEQUENCE</scope>
</reference>
<organism evidence="2">
    <name type="scientific">Encephalitozoon cuniculi</name>
    <name type="common">Microsporidian parasite</name>
    <dbReference type="NCBI Taxonomy" id="6035"/>
    <lineage>
        <taxon>Eukaryota</taxon>
        <taxon>Fungi</taxon>
        <taxon>Fungi incertae sedis</taxon>
        <taxon>Microsporidia</taxon>
        <taxon>Unikaryonidae</taxon>
        <taxon>Encephalitozoon</taxon>
    </lineage>
</organism>
<dbReference type="EMBL" id="KC513607">
    <property type="protein sequence ID" value="AGE95475.1"/>
    <property type="molecule type" value="Genomic_DNA"/>
</dbReference>
<evidence type="ECO:0000313" key="2">
    <source>
        <dbReference type="EMBL" id="AGE95475.1"/>
    </source>
</evidence>